<dbReference type="InterPro" id="IPR050300">
    <property type="entry name" value="GDXG_lipolytic_enzyme"/>
</dbReference>
<dbReference type="Proteomes" id="UP000054248">
    <property type="component" value="Unassembled WGS sequence"/>
</dbReference>
<feature type="domain" description="Alpha/beta hydrolase fold-3" evidence="5">
    <location>
        <begin position="209"/>
        <end position="427"/>
    </location>
</feature>
<protein>
    <recommendedName>
        <fullName evidence="5">Alpha/beta hydrolase fold-3 domain-containing protein</fullName>
    </recommendedName>
</protein>
<dbReference type="InterPro" id="IPR002168">
    <property type="entry name" value="Lipase_GDXG_HIS_AS"/>
</dbReference>
<dbReference type="OrthoDB" id="408631at2759"/>
<evidence type="ECO:0000256" key="2">
    <source>
        <dbReference type="ARBA" id="ARBA00022801"/>
    </source>
</evidence>
<keyword evidence="4" id="KW-0732">Signal</keyword>
<accession>A0A0C3QJY5</accession>
<keyword evidence="7" id="KW-1185">Reference proteome</keyword>
<evidence type="ECO:0000256" key="1">
    <source>
        <dbReference type="ARBA" id="ARBA00010515"/>
    </source>
</evidence>
<dbReference type="AlphaFoldDB" id="A0A0C3QJY5"/>
<proteinExistence type="inferred from homology"/>
<gene>
    <name evidence="6" type="ORF">M407DRAFT_74297</name>
</gene>
<dbReference type="HOGENOM" id="CLU_020372_1_0_1"/>
<name>A0A0C3QJY5_9AGAM</name>
<dbReference type="PROSITE" id="PS01173">
    <property type="entry name" value="LIPASE_GDXG_HIS"/>
    <property type="match status" value="1"/>
</dbReference>
<dbReference type="InterPro" id="IPR013094">
    <property type="entry name" value="AB_hydrolase_3"/>
</dbReference>
<evidence type="ECO:0000256" key="3">
    <source>
        <dbReference type="PROSITE-ProRule" id="PRU10038"/>
    </source>
</evidence>
<evidence type="ECO:0000313" key="7">
    <source>
        <dbReference type="Proteomes" id="UP000054248"/>
    </source>
</evidence>
<reference evidence="7" key="2">
    <citation type="submission" date="2015-01" db="EMBL/GenBank/DDBJ databases">
        <title>Evolutionary Origins and Diversification of the Mycorrhizal Mutualists.</title>
        <authorList>
            <consortium name="DOE Joint Genome Institute"/>
            <consortium name="Mycorrhizal Genomics Consortium"/>
            <person name="Kohler A."/>
            <person name="Kuo A."/>
            <person name="Nagy L.G."/>
            <person name="Floudas D."/>
            <person name="Copeland A."/>
            <person name="Barry K.W."/>
            <person name="Cichocki N."/>
            <person name="Veneault-Fourrey C."/>
            <person name="LaButti K."/>
            <person name="Lindquist E.A."/>
            <person name="Lipzen A."/>
            <person name="Lundell T."/>
            <person name="Morin E."/>
            <person name="Murat C."/>
            <person name="Riley R."/>
            <person name="Ohm R."/>
            <person name="Sun H."/>
            <person name="Tunlid A."/>
            <person name="Henrissat B."/>
            <person name="Grigoriev I.V."/>
            <person name="Hibbett D.S."/>
            <person name="Martin F."/>
        </authorList>
    </citation>
    <scope>NUCLEOTIDE SEQUENCE [LARGE SCALE GENOMIC DNA]</scope>
    <source>
        <strain evidence="7">MUT 4182</strain>
    </source>
</reference>
<dbReference type="PROSITE" id="PS01174">
    <property type="entry name" value="LIPASE_GDXG_SER"/>
    <property type="match status" value="1"/>
</dbReference>
<dbReference type="Gene3D" id="3.40.50.1820">
    <property type="entry name" value="alpha/beta hydrolase"/>
    <property type="match status" value="1"/>
</dbReference>
<comment type="similarity">
    <text evidence="1">Belongs to the 'GDXG' lipolytic enzyme family.</text>
</comment>
<evidence type="ECO:0000259" key="5">
    <source>
        <dbReference type="Pfam" id="PF07859"/>
    </source>
</evidence>
<dbReference type="EMBL" id="KN823022">
    <property type="protein sequence ID" value="KIO26594.1"/>
    <property type="molecule type" value="Genomic_DNA"/>
</dbReference>
<evidence type="ECO:0000313" key="6">
    <source>
        <dbReference type="EMBL" id="KIO26594.1"/>
    </source>
</evidence>
<feature type="signal peptide" evidence="4">
    <location>
        <begin position="1"/>
        <end position="16"/>
    </location>
</feature>
<dbReference type="PANTHER" id="PTHR48081">
    <property type="entry name" value="AB HYDROLASE SUPERFAMILY PROTEIN C4A8.06C"/>
    <property type="match status" value="1"/>
</dbReference>
<dbReference type="SUPFAM" id="SSF53474">
    <property type="entry name" value="alpha/beta-Hydrolases"/>
    <property type="match status" value="1"/>
</dbReference>
<reference evidence="6 7" key="1">
    <citation type="submission" date="2014-04" db="EMBL/GenBank/DDBJ databases">
        <authorList>
            <consortium name="DOE Joint Genome Institute"/>
            <person name="Kuo A."/>
            <person name="Girlanda M."/>
            <person name="Perotto S."/>
            <person name="Kohler A."/>
            <person name="Nagy L.G."/>
            <person name="Floudas D."/>
            <person name="Copeland A."/>
            <person name="Barry K.W."/>
            <person name="Cichocki N."/>
            <person name="Veneault-Fourrey C."/>
            <person name="LaButti K."/>
            <person name="Lindquist E.A."/>
            <person name="Lipzen A."/>
            <person name="Lundell T."/>
            <person name="Morin E."/>
            <person name="Murat C."/>
            <person name="Sun H."/>
            <person name="Tunlid A."/>
            <person name="Henrissat B."/>
            <person name="Grigoriev I.V."/>
            <person name="Hibbett D.S."/>
            <person name="Martin F."/>
            <person name="Nordberg H.P."/>
            <person name="Cantor M.N."/>
            <person name="Hua S.X."/>
        </authorList>
    </citation>
    <scope>NUCLEOTIDE SEQUENCE [LARGE SCALE GENOMIC DNA]</scope>
    <source>
        <strain evidence="6 7">MUT 4182</strain>
    </source>
</reference>
<feature type="non-terminal residue" evidence="6">
    <location>
        <position position="455"/>
    </location>
</feature>
<dbReference type="PANTHER" id="PTHR48081:SF26">
    <property type="entry name" value="ALPHA_BETA HYDROLASE FOLD-3 DOMAIN-CONTAINING PROTEIN"/>
    <property type="match status" value="1"/>
</dbReference>
<sequence length="455" mass="51015">MINLIILPWTIPLRLALYLIGFDGSPTASEEEGYGWEDRVALEKALQHFDSSGMLPPGSRINPWGPQKQPKNFWSICELTGLATAFQVSKAIIHHSLLGPKLPSWSIEMTILSAFTQNLSKHSELTNWWLIRQAMDLVERVPVPKSFVIRRVAFRAQKHHLPGVLKDLDASEDGNRVLNGEWIVDRHIWERRRMGYIDSKHKGAGERVMLYLHGGAYYICSAETHRLITVNLSKACGLRVFALNYRLAPETRFPGALQDSVLAYLHLIKELQVPPSHIIIAGDSAGGGLTLATLLYLRDSNLPLPGGAILMSPWVDLTLSSRSWETNAQYDVCSMPEPGDHLDPVRCYLGEQGLRSGLATHPYVSPLFAKYDVNEREGRNRLLPPLLIQCGGAEVLRDECTLLAHKAAKGGVQVMFEYYEDAVHVFQTFTWLQPAGKAYERCGIFVKHTIPTYEA</sequence>
<feature type="active site" evidence="3">
    <location>
        <position position="284"/>
    </location>
</feature>
<dbReference type="Pfam" id="PF07859">
    <property type="entry name" value="Abhydrolase_3"/>
    <property type="match status" value="1"/>
</dbReference>
<dbReference type="GO" id="GO:0016787">
    <property type="term" value="F:hydrolase activity"/>
    <property type="evidence" value="ECO:0007669"/>
    <property type="project" value="UniProtKB-KW"/>
</dbReference>
<evidence type="ECO:0000256" key="4">
    <source>
        <dbReference type="SAM" id="SignalP"/>
    </source>
</evidence>
<dbReference type="InterPro" id="IPR029058">
    <property type="entry name" value="AB_hydrolase_fold"/>
</dbReference>
<organism evidence="6 7">
    <name type="scientific">Tulasnella calospora MUT 4182</name>
    <dbReference type="NCBI Taxonomy" id="1051891"/>
    <lineage>
        <taxon>Eukaryota</taxon>
        <taxon>Fungi</taxon>
        <taxon>Dikarya</taxon>
        <taxon>Basidiomycota</taxon>
        <taxon>Agaricomycotina</taxon>
        <taxon>Agaricomycetes</taxon>
        <taxon>Cantharellales</taxon>
        <taxon>Tulasnellaceae</taxon>
        <taxon>Tulasnella</taxon>
    </lineage>
</organism>
<dbReference type="STRING" id="1051891.A0A0C3QJY5"/>
<dbReference type="InterPro" id="IPR033140">
    <property type="entry name" value="Lipase_GDXG_put_SER_AS"/>
</dbReference>
<feature type="chain" id="PRO_5002168467" description="Alpha/beta hydrolase fold-3 domain-containing protein" evidence="4">
    <location>
        <begin position="17"/>
        <end position="455"/>
    </location>
</feature>
<keyword evidence="2" id="KW-0378">Hydrolase</keyword>